<dbReference type="InterPro" id="IPR001611">
    <property type="entry name" value="Leu-rich_rpt"/>
</dbReference>
<evidence type="ECO:0000313" key="4">
    <source>
        <dbReference type="Proteomes" id="UP001302349"/>
    </source>
</evidence>
<dbReference type="PANTHER" id="PTHR48057:SF29">
    <property type="entry name" value="OS02G0609900 PROTEIN"/>
    <property type="match status" value="1"/>
</dbReference>
<dbReference type="Gene3D" id="2.60.40.10">
    <property type="entry name" value="Immunoglobulins"/>
    <property type="match status" value="1"/>
</dbReference>
<dbReference type="Pfam" id="PF18962">
    <property type="entry name" value="Por_Secre_tail"/>
    <property type="match status" value="1"/>
</dbReference>
<organism evidence="3 4">
    <name type="scientific">Imperialibacter roseus</name>
    <dbReference type="NCBI Taxonomy" id="1324217"/>
    <lineage>
        <taxon>Bacteria</taxon>
        <taxon>Pseudomonadati</taxon>
        <taxon>Bacteroidota</taxon>
        <taxon>Cytophagia</taxon>
        <taxon>Cytophagales</taxon>
        <taxon>Flammeovirgaceae</taxon>
        <taxon>Imperialibacter</taxon>
    </lineage>
</organism>
<keyword evidence="1" id="KW-0732">Signal</keyword>
<name>A0ABZ0IM55_9BACT</name>
<dbReference type="Gene3D" id="3.80.10.10">
    <property type="entry name" value="Ribonuclease Inhibitor"/>
    <property type="match status" value="1"/>
</dbReference>
<dbReference type="PROSITE" id="PS51450">
    <property type="entry name" value="LRR"/>
    <property type="match status" value="1"/>
</dbReference>
<evidence type="ECO:0000313" key="3">
    <source>
        <dbReference type="EMBL" id="WOK06107.1"/>
    </source>
</evidence>
<dbReference type="Proteomes" id="UP001302349">
    <property type="component" value="Chromosome"/>
</dbReference>
<dbReference type="InterPro" id="IPR052595">
    <property type="entry name" value="LRRC69/RLP"/>
</dbReference>
<evidence type="ECO:0000259" key="2">
    <source>
        <dbReference type="Pfam" id="PF18962"/>
    </source>
</evidence>
<dbReference type="PANTHER" id="PTHR48057">
    <property type="entry name" value="LEUCINE-RICH REPEAT SERINE/THREONINE-PROTEIN KINASE 1"/>
    <property type="match status" value="1"/>
</dbReference>
<dbReference type="Gene3D" id="2.60.40.1120">
    <property type="entry name" value="Carboxypeptidase-like, regulatory domain"/>
    <property type="match status" value="1"/>
</dbReference>
<gene>
    <name evidence="3" type="ORF">RT717_23815</name>
</gene>
<dbReference type="InterPro" id="IPR013783">
    <property type="entry name" value="Ig-like_fold"/>
</dbReference>
<feature type="domain" description="Secretion system C-terminal sorting" evidence="2">
    <location>
        <begin position="754"/>
        <end position="818"/>
    </location>
</feature>
<dbReference type="RefSeq" id="WP_317488844.1">
    <property type="nucleotide sequence ID" value="NZ_CP136051.1"/>
</dbReference>
<dbReference type="SUPFAM" id="SSF117074">
    <property type="entry name" value="Hypothetical protein PA1324"/>
    <property type="match status" value="1"/>
</dbReference>
<accession>A0ABZ0IM55</accession>
<sequence length="835" mass="90142">MKKLSLFMVSLWVHIAASNCLAQFTTSPGTTLGIAVATKVGVQANVINQGIISNTGTLYLHNDWSNVGTYGGVGIVNLFGADQSFAHNGQALASLFVNGGGSKQISSDVLITEGLVLANGLIDVNPAANFVVKSTASISGASSSSYVRGRMQISGQGNQYFPIGIGSTFTPVELIKVKGNAPVVSMEVKEPHPTGQSGLGVVEISQARYWEKTVISGEMTEGQITLPAINESFIGTMNNASIVASDELGGTYESLGQQSTSGTVDNGTVTSFEDALFSFYALASEINNSREADSVALVKLYSRANGDDWINKTDWLTTPIDTWHGVSVQGGRVVGINLADNNLTGRLTADVRKLSLAASLNFSNNQIGQGVPASAAQLTNLQTLNLAGNRLENLPDLSTLPNIQLIDVSGNLLQFDDLEPNIGLSNFNYANQGRFGTALDSLQPVHTAFVNDLPVGGSANEYQWFRRGEPVAQANSSTLTIDDLVYDNMGEYELRATSSLVPDLILASNTQRIRATASMQGRVTNADGANVANPTGAALGIRPGRYDTLGNYTGGADGLFFIPQLVLGDYLLYASQNNSVYIPTYHKRTIDWAFADVVNVRENISGVDVTMEYLPRELTPDDGDNVVLGFLDEDFGNGKMLDRKRVKGAGVSISRSRFRAKDHEDDYELVVYIQTDENGEFEISNLADGDYRINIQYPGIPIDPASFIDFQLGGGAGLEQNRISLEALVTEESLLITKVKETGIYLSYFKDLEVYPNPADKFVAIKYEQLVKGKVVAELMDLNGNSLKTMALKNEKSYTQLLDVADVNNGIYVLRFHDQLVPGRPIITYRIIISR</sequence>
<keyword evidence="4" id="KW-1185">Reference proteome</keyword>
<reference evidence="3 4" key="1">
    <citation type="journal article" date="2023" name="Microbiol. Resour. Announc.">
        <title>Complete Genome Sequence of Imperialibacter roseus strain P4T.</title>
        <authorList>
            <person name="Tizabi D.R."/>
            <person name="Bachvaroff T."/>
            <person name="Hill R.T."/>
        </authorList>
    </citation>
    <scope>NUCLEOTIDE SEQUENCE [LARGE SCALE GENOMIC DNA]</scope>
    <source>
        <strain evidence="3 4">P4T</strain>
    </source>
</reference>
<feature type="chain" id="PRO_5046016625" evidence="1">
    <location>
        <begin position="23"/>
        <end position="835"/>
    </location>
</feature>
<proteinExistence type="predicted"/>
<dbReference type="NCBIfam" id="TIGR04183">
    <property type="entry name" value="Por_Secre_tail"/>
    <property type="match status" value="1"/>
</dbReference>
<feature type="signal peptide" evidence="1">
    <location>
        <begin position="1"/>
        <end position="22"/>
    </location>
</feature>
<dbReference type="SUPFAM" id="SSF52058">
    <property type="entry name" value="L domain-like"/>
    <property type="match status" value="1"/>
</dbReference>
<dbReference type="EMBL" id="CP136051">
    <property type="protein sequence ID" value="WOK06107.1"/>
    <property type="molecule type" value="Genomic_DNA"/>
</dbReference>
<protein>
    <submittedName>
        <fullName evidence="3">T9SS type A sorting domain-containing protein</fullName>
    </submittedName>
</protein>
<dbReference type="InterPro" id="IPR026444">
    <property type="entry name" value="Secre_tail"/>
</dbReference>
<dbReference type="InterPro" id="IPR032675">
    <property type="entry name" value="LRR_dom_sf"/>
</dbReference>
<evidence type="ECO:0000256" key="1">
    <source>
        <dbReference type="SAM" id="SignalP"/>
    </source>
</evidence>